<feature type="compositionally biased region" description="Acidic residues" evidence="1">
    <location>
        <begin position="381"/>
        <end position="395"/>
    </location>
</feature>
<feature type="compositionally biased region" description="Low complexity" evidence="1">
    <location>
        <begin position="349"/>
        <end position="362"/>
    </location>
</feature>
<keyword evidence="4" id="KW-1185">Reference proteome</keyword>
<gene>
    <name evidence="3" type="ORF">MNEG_13998</name>
</gene>
<name>A0A0D2KDQ3_9CHLO</name>
<dbReference type="PROSITE" id="PS50011">
    <property type="entry name" value="PROTEIN_KINASE_DOM"/>
    <property type="match status" value="1"/>
</dbReference>
<feature type="domain" description="Protein kinase" evidence="2">
    <location>
        <begin position="1"/>
        <end position="282"/>
    </location>
</feature>
<feature type="region of interest" description="Disordered" evidence="1">
    <location>
        <begin position="114"/>
        <end position="158"/>
    </location>
</feature>
<organism evidence="3 4">
    <name type="scientific">Monoraphidium neglectum</name>
    <dbReference type="NCBI Taxonomy" id="145388"/>
    <lineage>
        <taxon>Eukaryota</taxon>
        <taxon>Viridiplantae</taxon>
        <taxon>Chlorophyta</taxon>
        <taxon>core chlorophytes</taxon>
        <taxon>Chlorophyceae</taxon>
        <taxon>CS clade</taxon>
        <taxon>Sphaeropleales</taxon>
        <taxon>Selenastraceae</taxon>
        <taxon>Monoraphidium</taxon>
    </lineage>
</organism>
<dbReference type="GO" id="GO:0004674">
    <property type="term" value="F:protein serine/threonine kinase activity"/>
    <property type="evidence" value="ECO:0007669"/>
    <property type="project" value="TreeGrafter"/>
</dbReference>
<dbReference type="InterPro" id="IPR008266">
    <property type="entry name" value="Tyr_kinase_AS"/>
</dbReference>
<dbReference type="PANTHER" id="PTHR44329">
    <property type="entry name" value="SERINE/THREONINE-PROTEIN KINASE TNNI3K-RELATED"/>
    <property type="match status" value="1"/>
</dbReference>
<dbReference type="GeneID" id="25731516"/>
<feature type="region of interest" description="Disordered" evidence="1">
    <location>
        <begin position="269"/>
        <end position="425"/>
    </location>
</feature>
<evidence type="ECO:0000313" key="4">
    <source>
        <dbReference type="Proteomes" id="UP000054498"/>
    </source>
</evidence>
<dbReference type="Proteomes" id="UP000054498">
    <property type="component" value="Unassembled WGS sequence"/>
</dbReference>
<dbReference type="InterPro" id="IPR011009">
    <property type="entry name" value="Kinase-like_dom_sf"/>
</dbReference>
<accession>A0A0D2KDQ3</accession>
<feature type="compositionally biased region" description="Gly residues" evidence="1">
    <location>
        <begin position="134"/>
        <end position="158"/>
    </location>
</feature>
<feature type="region of interest" description="Disordered" evidence="1">
    <location>
        <begin position="1"/>
        <end position="21"/>
    </location>
</feature>
<feature type="compositionally biased region" description="Low complexity" evidence="1">
    <location>
        <begin position="402"/>
        <end position="425"/>
    </location>
</feature>
<dbReference type="AlphaFoldDB" id="A0A0D2KDQ3"/>
<dbReference type="KEGG" id="mng:MNEG_13998"/>
<dbReference type="GO" id="GO:0005524">
    <property type="term" value="F:ATP binding"/>
    <property type="evidence" value="ECO:0007669"/>
    <property type="project" value="InterPro"/>
</dbReference>
<dbReference type="Gene3D" id="1.10.510.10">
    <property type="entry name" value="Transferase(Phosphotransferase) domain 1"/>
    <property type="match status" value="2"/>
</dbReference>
<dbReference type="PANTHER" id="PTHR44329:SF214">
    <property type="entry name" value="PROTEIN KINASE DOMAIN-CONTAINING PROTEIN"/>
    <property type="match status" value="1"/>
</dbReference>
<proteinExistence type="predicted"/>
<dbReference type="RefSeq" id="XP_013892983.1">
    <property type="nucleotide sequence ID" value="XM_014037529.1"/>
</dbReference>
<reference evidence="3 4" key="1">
    <citation type="journal article" date="2013" name="BMC Genomics">
        <title>Reconstruction of the lipid metabolism for the microalga Monoraphidium neglectum from its genome sequence reveals characteristics suitable for biofuel production.</title>
        <authorList>
            <person name="Bogen C."/>
            <person name="Al-Dilaimi A."/>
            <person name="Albersmeier A."/>
            <person name="Wichmann J."/>
            <person name="Grundmann M."/>
            <person name="Rupp O."/>
            <person name="Lauersen K.J."/>
            <person name="Blifernez-Klassen O."/>
            <person name="Kalinowski J."/>
            <person name="Goesmann A."/>
            <person name="Mussgnug J.H."/>
            <person name="Kruse O."/>
        </authorList>
    </citation>
    <scope>NUCLEOTIDE SEQUENCE [LARGE SCALE GENOMIC DNA]</scope>
    <source>
        <strain evidence="3 4">SAG 48.87</strain>
    </source>
</reference>
<protein>
    <recommendedName>
        <fullName evidence="2">Protein kinase domain-containing protein</fullName>
    </recommendedName>
</protein>
<dbReference type="Pfam" id="PF07714">
    <property type="entry name" value="PK_Tyr_Ser-Thr"/>
    <property type="match status" value="2"/>
</dbReference>
<dbReference type="InterPro" id="IPR000719">
    <property type="entry name" value="Prot_kinase_dom"/>
</dbReference>
<evidence type="ECO:0000313" key="3">
    <source>
        <dbReference type="EMBL" id="KIY93963.1"/>
    </source>
</evidence>
<dbReference type="PROSITE" id="PS00109">
    <property type="entry name" value="PROTEIN_KINASE_TYR"/>
    <property type="match status" value="1"/>
</dbReference>
<dbReference type="InterPro" id="IPR001245">
    <property type="entry name" value="Ser-Thr/Tyr_kinase_cat_dom"/>
</dbReference>
<dbReference type="EMBL" id="KK104406">
    <property type="protein sequence ID" value="KIY93963.1"/>
    <property type="molecule type" value="Genomic_DNA"/>
</dbReference>
<dbReference type="InterPro" id="IPR051681">
    <property type="entry name" value="Ser/Thr_Kinases-Pseudokinases"/>
</dbReference>
<feature type="compositionally biased region" description="Gly residues" evidence="1">
    <location>
        <begin position="327"/>
        <end position="336"/>
    </location>
</feature>
<dbReference type="SUPFAM" id="SSF56112">
    <property type="entry name" value="Protein kinase-like (PK-like)"/>
    <property type="match status" value="1"/>
</dbReference>
<evidence type="ECO:0000256" key="1">
    <source>
        <dbReference type="SAM" id="MobiDB-lite"/>
    </source>
</evidence>
<feature type="compositionally biased region" description="Low complexity" evidence="1">
    <location>
        <begin position="317"/>
        <end position="326"/>
    </location>
</feature>
<sequence>MGDRTWDNPSHPLTPIYPARPPETPRKLFLVQEFCNGGSLRQAVDARTIFWDSEAKQPRMRDILSTAMDIAAGLEHLHSKQIVHGDLTPSNVLLSTELRGPDGAHVAVAGITSHARPPSVASPGAEQAPDATSGGSGSGLLVGSGGGGGGGGAGGAGGTQQLAAWRTAKIADFGLSIKMPEGASHVSNMRQGTPFYVAPEVLRRGSITKASDVYSFGVICWELYHNKKPYKRSERRGHVLRRGFPFFSTKCPLQFALLATACMSKEPTGEPFGAGASSAPARMASVPSEALQAAAATSPAPGGGTASPGPVPPTDTAEAASAAARGAHGGAPGGPWGSLDGTGPHAETGAVPAAAAAGAAAWAPPPGQHELRTGDSFISSSDDDDEGWPADEETLTDERFPADSASADGEAGAGGSSASSAARED</sequence>
<dbReference type="OrthoDB" id="530519at2759"/>
<evidence type="ECO:0000259" key="2">
    <source>
        <dbReference type="PROSITE" id="PS50011"/>
    </source>
</evidence>